<evidence type="ECO:0000256" key="5">
    <source>
        <dbReference type="ARBA" id="ARBA00023242"/>
    </source>
</evidence>
<evidence type="ECO:0000256" key="2">
    <source>
        <dbReference type="ARBA" id="ARBA00004496"/>
    </source>
</evidence>
<dbReference type="SUPFAM" id="SSF56281">
    <property type="entry name" value="Metallo-hydrolase/oxidoreductase"/>
    <property type="match status" value="1"/>
</dbReference>
<dbReference type="Pfam" id="PF16661">
    <property type="entry name" value="Lactamase_B_6"/>
    <property type="match status" value="1"/>
</dbReference>
<evidence type="ECO:0000259" key="6">
    <source>
        <dbReference type="SMART" id="SM01027"/>
    </source>
</evidence>
<evidence type="ECO:0000256" key="4">
    <source>
        <dbReference type="ARBA" id="ARBA00022490"/>
    </source>
</evidence>
<dbReference type="EMBL" id="JAUJYN010000002">
    <property type="protein sequence ID" value="KAK1277639.1"/>
    <property type="molecule type" value="Genomic_DNA"/>
</dbReference>
<dbReference type="InterPro" id="IPR001279">
    <property type="entry name" value="Metallo-B-lactamas"/>
</dbReference>
<dbReference type="PANTHER" id="PTHR46094">
    <property type="entry name" value="INTEGRATOR COMPLEX SUBUNIT 9"/>
    <property type="match status" value="1"/>
</dbReference>
<dbReference type="GO" id="GO:0032039">
    <property type="term" value="C:integrator complex"/>
    <property type="evidence" value="ECO:0007669"/>
    <property type="project" value="InterPro"/>
</dbReference>
<accession>A0AAV9BND4</accession>
<dbReference type="InterPro" id="IPR027074">
    <property type="entry name" value="Integrator_9su"/>
</dbReference>
<dbReference type="GO" id="GO:0034472">
    <property type="term" value="P:snRNA 3'-end processing"/>
    <property type="evidence" value="ECO:0007669"/>
    <property type="project" value="TreeGrafter"/>
</dbReference>
<comment type="caution">
    <text evidence="7">The sequence shown here is derived from an EMBL/GenBank/DDBJ whole genome shotgun (WGS) entry which is preliminary data.</text>
</comment>
<gene>
    <name evidence="7" type="ORF">QJS04_geneDACA007396</name>
</gene>
<reference evidence="7" key="1">
    <citation type="journal article" date="2023" name="Nat. Commun.">
        <title>Diploid and tetraploid genomes of Acorus and the evolution of monocots.</title>
        <authorList>
            <person name="Ma L."/>
            <person name="Liu K.W."/>
            <person name="Li Z."/>
            <person name="Hsiao Y.Y."/>
            <person name="Qi Y."/>
            <person name="Fu T."/>
            <person name="Tang G.D."/>
            <person name="Zhang D."/>
            <person name="Sun W.H."/>
            <person name="Liu D.K."/>
            <person name="Li Y."/>
            <person name="Chen G.Z."/>
            <person name="Liu X.D."/>
            <person name="Liao X.Y."/>
            <person name="Jiang Y.T."/>
            <person name="Yu X."/>
            <person name="Hao Y."/>
            <person name="Huang J."/>
            <person name="Zhao X.W."/>
            <person name="Ke S."/>
            <person name="Chen Y.Y."/>
            <person name="Wu W.L."/>
            <person name="Hsu J.L."/>
            <person name="Lin Y.F."/>
            <person name="Huang M.D."/>
            <person name="Li C.Y."/>
            <person name="Huang L."/>
            <person name="Wang Z.W."/>
            <person name="Zhao X."/>
            <person name="Zhong W.Y."/>
            <person name="Peng D.H."/>
            <person name="Ahmad S."/>
            <person name="Lan S."/>
            <person name="Zhang J.S."/>
            <person name="Tsai W.C."/>
            <person name="Van de Peer Y."/>
            <person name="Liu Z.J."/>
        </authorList>
    </citation>
    <scope>NUCLEOTIDE SEQUENCE</scope>
    <source>
        <strain evidence="7">SCP</strain>
    </source>
</reference>
<dbReference type="Proteomes" id="UP001179952">
    <property type="component" value="Unassembled WGS sequence"/>
</dbReference>
<feature type="domain" description="Beta-Casp" evidence="6">
    <location>
        <begin position="404"/>
        <end position="514"/>
    </location>
</feature>
<organism evidence="7 8">
    <name type="scientific">Acorus gramineus</name>
    <name type="common">Dwarf sweet flag</name>
    <dbReference type="NCBI Taxonomy" id="55184"/>
    <lineage>
        <taxon>Eukaryota</taxon>
        <taxon>Viridiplantae</taxon>
        <taxon>Streptophyta</taxon>
        <taxon>Embryophyta</taxon>
        <taxon>Tracheophyta</taxon>
        <taxon>Spermatophyta</taxon>
        <taxon>Magnoliopsida</taxon>
        <taxon>Liliopsida</taxon>
        <taxon>Acoraceae</taxon>
        <taxon>Acorus</taxon>
    </lineage>
</organism>
<comment type="subcellular location">
    <subcellularLocation>
        <location evidence="2">Cytoplasm</location>
    </subcellularLocation>
    <subcellularLocation>
        <location evidence="1">Nucleus</location>
    </subcellularLocation>
</comment>
<dbReference type="PANTHER" id="PTHR46094:SF1">
    <property type="entry name" value="INTEGRATOR COMPLEX SUBUNIT 9"/>
    <property type="match status" value="1"/>
</dbReference>
<evidence type="ECO:0000313" key="7">
    <source>
        <dbReference type="EMBL" id="KAK1277639.1"/>
    </source>
</evidence>
<keyword evidence="5" id="KW-0539">Nucleus</keyword>
<evidence type="ECO:0000256" key="1">
    <source>
        <dbReference type="ARBA" id="ARBA00004123"/>
    </source>
</evidence>
<dbReference type="AlphaFoldDB" id="A0AAV9BND4"/>
<name>A0AAV9BND4_ACOGR</name>
<keyword evidence="4" id="KW-0963">Cytoplasm</keyword>
<evidence type="ECO:0000313" key="8">
    <source>
        <dbReference type="Proteomes" id="UP001179952"/>
    </source>
</evidence>
<protein>
    <recommendedName>
        <fullName evidence="6">Beta-Casp domain-containing protein</fullName>
    </recommendedName>
</protein>
<dbReference type="InterPro" id="IPR022712">
    <property type="entry name" value="Beta_Casp"/>
</dbReference>
<dbReference type="GO" id="GO:0005737">
    <property type="term" value="C:cytoplasm"/>
    <property type="evidence" value="ECO:0007669"/>
    <property type="project" value="UniProtKB-SubCell"/>
</dbReference>
<keyword evidence="8" id="KW-1185">Reference proteome</keyword>
<dbReference type="Gene3D" id="3.60.15.10">
    <property type="entry name" value="Ribonuclease Z/Hydroxyacylglutathione hydrolase-like"/>
    <property type="match status" value="1"/>
</dbReference>
<dbReference type="InterPro" id="IPR036866">
    <property type="entry name" value="RibonucZ/Hydroxyglut_hydro"/>
</dbReference>
<comment type="similarity">
    <text evidence="3">Belongs to the metallo-beta-lactamase superfamily. RNA-metabolizing metallo-beta-lactamase-like family. INTS9 subfamily.</text>
</comment>
<dbReference type="SMART" id="SM01027">
    <property type="entry name" value="Beta-Casp"/>
    <property type="match status" value="1"/>
</dbReference>
<reference evidence="7" key="2">
    <citation type="submission" date="2023-06" db="EMBL/GenBank/DDBJ databases">
        <authorList>
            <person name="Ma L."/>
            <person name="Liu K.-W."/>
            <person name="Li Z."/>
            <person name="Hsiao Y.-Y."/>
            <person name="Qi Y."/>
            <person name="Fu T."/>
            <person name="Tang G."/>
            <person name="Zhang D."/>
            <person name="Sun W.-H."/>
            <person name="Liu D.-K."/>
            <person name="Li Y."/>
            <person name="Chen G.-Z."/>
            <person name="Liu X.-D."/>
            <person name="Liao X.-Y."/>
            <person name="Jiang Y.-T."/>
            <person name="Yu X."/>
            <person name="Hao Y."/>
            <person name="Huang J."/>
            <person name="Zhao X.-W."/>
            <person name="Ke S."/>
            <person name="Chen Y.-Y."/>
            <person name="Wu W.-L."/>
            <person name="Hsu J.-L."/>
            <person name="Lin Y.-F."/>
            <person name="Huang M.-D."/>
            <person name="Li C.-Y."/>
            <person name="Huang L."/>
            <person name="Wang Z.-W."/>
            <person name="Zhao X."/>
            <person name="Zhong W.-Y."/>
            <person name="Peng D.-H."/>
            <person name="Ahmad S."/>
            <person name="Lan S."/>
            <person name="Zhang J.-S."/>
            <person name="Tsai W.-C."/>
            <person name="Van De Peer Y."/>
            <person name="Liu Z.-J."/>
        </authorList>
    </citation>
    <scope>NUCLEOTIDE SEQUENCE</scope>
    <source>
        <strain evidence="7">SCP</strain>
        <tissue evidence="7">Leaves</tissue>
    </source>
</reference>
<proteinExistence type="inferred from homology"/>
<dbReference type="Gene3D" id="3.40.50.10890">
    <property type="match status" value="1"/>
</dbReference>
<sequence length="721" mass="79957">MDWKGGSGITQRPLKDLLLSPTDWSAMEVVENERKRRKINSFLDSRVYNQTCLSKGRGFHFPPCHVLCLCGFQILLECPIDLSPLAAFSPIPSVAHDLRRRTDPPRESDGLIRAAPRYRTVKHLSAYDISLFDAVLVSSPAGMLGLPFLARHPKFSARIYATEATARLGRLMMEDLLAMHAEFVQFYGPEEDTFPEWMKWEELEALPLKLKEIIIGENDVEMGNLLPLYSAADVKECMQKVKAVKYCEEICHDGILMIKAVSSGLEIGASNWTIVGPRRNVTYVSSSIFESSHAMGFDYNSLLGNDIIIFSDFSSLGESVYGGKVVDMTKVSVTDVEEESVHPSLSSISSMRGCNNEEALTRCLTGNGEISEELDKLSFISSCVMNCSREGGSVLIPIGRLGIVLQLLELISMALESLNLKIPIYMISAIAEETLSFTNVVPEWLCKQRQQKLYSGEALFGHVQLKESKKLHLFPVLHSPSLFLRIGPVAHLLQRWHQRENCLLVLEEGVDADLALLPFKPVAMKVLQCSFLSGIKIQKVPPLLQILNPKLVLLPEEMKDCLPSTCSSSFSFSYYSESETLPVPSLQDDFKAHLAMDLALQLKPKRIKGETTAVARLKGRLLISNGEYMLVPSKRPGTPTDKSSLLYWGSVDPTLLVSALAEKEIIGTVSRRDDTGAIFVQVDVPSKALIEIGVHRTVICSANETLCERICESVCSVLDGI</sequence>
<evidence type="ECO:0000256" key="3">
    <source>
        <dbReference type="ARBA" id="ARBA00006861"/>
    </source>
</evidence>